<evidence type="ECO:0000256" key="2">
    <source>
        <dbReference type="ARBA" id="ARBA00022694"/>
    </source>
</evidence>
<dbReference type="SUPFAM" id="SSF55120">
    <property type="entry name" value="Pseudouridine synthase"/>
    <property type="match status" value="1"/>
</dbReference>
<dbReference type="Gene3D" id="3.30.2350.10">
    <property type="entry name" value="Pseudouridine synthase"/>
    <property type="match status" value="1"/>
</dbReference>
<dbReference type="GO" id="GO:0016829">
    <property type="term" value="F:lyase activity"/>
    <property type="evidence" value="ECO:0007669"/>
    <property type="project" value="UniProtKB-KW"/>
</dbReference>
<proteinExistence type="inferred from homology"/>
<dbReference type="Pfam" id="PF01509">
    <property type="entry name" value="TruB_N"/>
    <property type="match status" value="1"/>
</dbReference>
<dbReference type="AlphaFoldDB" id="A0A0W8GAC2"/>
<name>A0A0W8GAC2_9ZZZZ</name>
<feature type="domain" description="Pseudouridine synthase II N-terminal" evidence="4">
    <location>
        <begin position="34"/>
        <end position="179"/>
    </location>
</feature>
<dbReference type="GO" id="GO:0160148">
    <property type="term" value="F:tRNA pseudouridine(55) synthase activity"/>
    <property type="evidence" value="ECO:0007669"/>
    <property type="project" value="UniProtKB-EC"/>
</dbReference>
<keyword evidence="2" id="KW-0819">tRNA processing</keyword>
<dbReference type="NCBIfam" id="TIGR00431">
    <property type="entry name" value="TruB"/>
    <property type="match status" value="1"/>
</dbReference>
<evidence type="ECO:0000256" key="1">
    <source>
        <dbReference type="ARBA" id="ARBA00012787"/>
    </source>
</evidence>
<dbReference type="PANTHER" id="PTHR13767">
    <property type="entry name" value="TRNA-PSEUDOURIDINE SYNTHASE"/>
    <property type="match status" value="1"/>
</dbReference>
<gene>
    <name evidence="5" type="ORF">ASZ90_000004</name>
</gene>
<keyword evidence="3" id="KW-0413">Isomerase</keyword>
<evidence type="ECO:0000259" key="4">
    <source>
        <dbReference type="Pfam" id="PF01509"/>
    </source>
</evidence>
<evidence type="ECO:0000256" key="3">
    <source>
        <dbReference type="ARBA" id="ARBA00023235"/>
    </source>
</evidence>
<dbReference type="PANTHER" id="PTHR13767:SF2">
    <property type="entry name" value="PSEUDOURIDYLATE SYNTHASE TRUB1"/>
    <property type="match status" value="1"/>
</dbReference>
<comment type="caution">
    <text evidence="5">The sequence shown here is derived from an EMBL/GenBank/DDBJ whole genome shotgun (WGS) entry which is preliminary data.</text>
</comment>
<dbReference type="CDD" id="cd02573">
    <property type="entry name" value="PseudoU_synth_EcTruB"/>
    <property type="match status" value="1"/>
</dbReference>
<keyword evidence="5" id="KW-0456">Lyase</keyword>
<dbReference type="HAMAP" id="MF_01080">
    <property type="entry name" value="TruB_bact"/>
    <property type="match status" value="1"/>
</dbReference>
<dbReference type="EC" id="5.4.99.25" evidence="1"/>
<reference evidence="5" key="1">
    <citation type="journal article" date="2015" name="Proc. Natl. Acad. Sci. U.S.A.">
        <title>Networks of energetic and metabolic interactions define dynamics in microbial communities.</title>
        <authorList>
            <person name="Embree M."/>
            <person name="Liu J.K."/>
            <person name="Al-Bassam M.M."/>
            <person name="Zengler K."/>
        </authorList>
    </citation>
    <scope>NUCLEOTIDE SEQUENCE</scope>
</reference>
<dbReference type="InterPro" id="IPR020103">
    <property type="entry name" value="PsdUridine_synth_cat_dom_sf"/>
</dbReference>
<dbReference type="GO" id="GO:0003723">
    <property type="term" value="F:RNA binding"/>
    <property type="evidence" value="ECO:0007669"/>
    <property type="project" value="InterPro"/>
</dbReference>
<evidence type="ECO:0000313" key="5">
    <source>
        <dbReference type="EMBL" id="KUG30092.1"/>
    </source>
</evidence>
<dbReference type="GO" id="GO:1990481">
    <property type="term" value="P:mRNA pseudouridine synthesis"/>
    <property type="evidence" value="ECO:0007669"/>
    <property type="project" value="TreeGrafter"/>
</dbReference>
<dbReference type="InterPro" id="IPR014780">
    <property type="entry name" value="tRNA_psdUridine_synth_TruB"/>
</dbReference>
<protein>
    <recommendedName>
        <fullName evidence="1">tRNA pseudouridine(55) synthase</fullName>
        <ecNumber evidence="1">5.4.99.25</ecNumber>
    </recommendedName>
</protein>
<dbReference type="InterPro" id="IPR002501">
    <property type="entry name" value="PsdUridine_synth_N"/>
</dbReference>
<organism evidence="5">
    <name type="scientific">hydrocarbon metagenome</name>
    <dbReference type="NCBI Taxonomy" id="938273"/>
    <lineage>
        <taxon>unclassified sequences</taxon>
        <taxon>metagenomes</taxon>
        <taxon>ecological metagenomes</taxon>
    </lineage>
</organism>
<accession>A0A0W8GAC2</accession>
<sequence>MARGDRPAQQHGILVLDKPSGPTSTACLNDIKYRLGQKKIGHAGTLDPLAQGVLVVLLGRATKIATFLHDDKVYLAGMRLGTTTDTYDIQGTVTGEFPWQAVTGDDVRREIEALNGRQMQEVPPYSAAKHQGKPLYELARRGMMTPVKTKEVEISDAQVVAMDLPSILFRIRVSSGAYVRSLVHSLGQRLACGAVMTSLVREYSRPFTLGEAHGLAGVLAEPERLPERVLPLEAALPDWPRVRFGAEDAAKVARGMRLDAAGAAPGDKALLLDPEGDPLAAAEAVATDGAMRWAILRGLG</sequence>
<dbReference type="EMBL" id="LNQE01000002">
    <property type="protein sequence ID" value="KUG30092.1"/>
    <property type="molecule type" value="Genomic_DNA"/>
</dbReference>
<dbReference type="GO" id="GO:0006400">
    <property type="term" value="P:tRNA modification"/>
    <property type="evidence" value="ECO:0007669"/>
    <property type="project" value="TreeGrafter"/>
</dbReference>